<feature type="region of interest" description="Disordered" evidence="9">
    <location>
        <begin position="346"/>
        <end position="538"/>
    </location>
</feature>
<comment type="function">
    <text evidence="7 8">Has a role in the initiation of DNA replication. Required at S-phase checkpoint.</text>
</comment>
<dbReference type="InterPro" id="IPR021110">
    <property type="entry name" value="DNA_rep_checkpnt_protein"/>
</dbReference>
<dbReference type="GO" id="GO:1902977">
    <property type="term" value="P:mitotic DNA replication preinitiation complex assembly"/>
    <property type="evidence" value="ECO:0007669"/>
    <property type="project" value="TreeGrafter"/>
</dbReference>
<dbReference type="RefSeq" id="XP_022583178.1">
    <property type="nucleotide sequence ID" value="XM_022728413.1"/>
</dbReference>
<feature type="compositionally biased region" description="Acidic residues" evidence="9">
    <location>
        <begin position="399"/>
        <end position="411"/>
    </location>
</feature>
<feature type="compositionally biased region" description="Basic and acidic residues" evidence="9">
    <location>
        <begin position="55"/>
        <end position="66"/>
    </location>
</feature>
<dbReference type="GO" id="GO:0003688">
    <property type="term" value="F:DNA replication origin binding"/>
    <property type="evidence" value="ECO:0007669"/>
    <property type="project" value="TreeGrafter"/>
</dbReference>
<keyword evidence="5 8" id="KW-0539">Nucleus</keyword>
<feature type="region of interest" description="Disordered" evidence="9">
    <location>
        <begin position="55"/>
        <end position="224"/>
    </location>
</feature>
<evidence type="ECO:0000256" key="7">
    <source>
        <dbReference type="ARBA" id="ARBA00025253"/>
    </source>
</evidence>
<dbReference type="PANTHER" id="PTHR28124:SF1">
    <property type="entry name" value="DNA REPLICATION REGULATOR SLD2"/>
    <property type="match status" value="1"/>
</dbReference>
<dbReference type="EMBL" id="KV878339">
    <property type="protein sequence ID" value="OJJ48668.1"/>
    <property type="molecule type" value="Genomic_DNA"/>
</dbReference>
<dbReference type="STRING" id="1073090.A0A1L9SN98"/>
<feature type="non-terminal residue" evidence="10">
    <location>
        <position position="1"/>
    </location>
</feature>
<dbReference type="AlphaFoldDB" id="A0A1L9SN98"/>
<dbReference type="GO" id="GO:0006270">
    <property type="term" value="P:DNA replication initiation"/>
    <property type="evidence" value="ECO:0007669"/>
    <property type="project" value="UniProtKB-UniRule"/>
</dbReference>
<dbReference type="Pfam" id="PF11719">
    <property type="entry name" value="Drc1-Sld2"/>
    <property type="match status" value="1"/>
</dbReference>
<evidence type="ECO:0000256" key="3">
    <source>
        <dbReference type="ARBA" id="ARBA00018363"/>
    </source>
</evidence>
<evidence type="ECO:0000256" key="5">
    <source>
        <dbReference type="ARBA" id="ARBA00023242"/>
    </source>
</evidence>
<evidence type="ECO:0000313" key="11">
    <source>
        <dbReference type="Proteomes" id="UP000184188"/>
    </source>
</evidence>
<evidence type="ECO:0000256" key="4">
    <source>
        <dbReference type="ARBA" id="ARBA00022705"/>
    </source>
</evidence>
<feature type="non-terminal residue" evidence="10">
    <location>
        <position position="538"/>
    </location>
</feature>
<feature type="region of interest" description="Disordered" evidence="9">
    <location>
        <begin position="248"/>
        <end position="279"/>
    </location>
</feature>
<feature type="compositionally biased region" description="Basic and acidic residues" evidence="9">
    <location>
        <begin position="490"/>
        <end position="503"/>
    </location>
</feature>
<dbReference type="GO" id="GO:0031261">
    <property type="term" value="C:DNA replication preinitiation complex"/>
    <property type="evidence" value="ECO:0007669"/>
    <property type="project" value="TreeGrafter"/>
</dbReference>
<dbReference type="GO" id="GO:0000727">
    <property type="term" value="P:double-strand break repair via break-induced replication"/>
    <property type="evidence" value="ECO:0007669"/>
    <property type="project" value="TreeGrafter"/>
</dbReference>
<feature type="compositionally biased region" description="Gly residues" evidence="9">
    <location>
        <begin position="529"/>
        <end position="538"/>
    </location>
</feature>
<dbReference type="GeneID" id="34614877"/>
<dbReference type="Gene3D" id="1.10.10.1460">
    <property type="match status" value="1"/>
</dbReference>
<feature type="compositionally biased region" description="Polar residues" evidence="9">
    <location>
        <begin position="164"/>
        <end position="175"/>
    </location>
</feature>
<name>A0A1L9SN98_9EURO</name>
<dbReference type="OrthoDB" id="8775810at2759"/>
<feature type="compositionally biased region" description="Acidic residues" evidence="9">
    <location>
        <begin position="201"/>
        <end position="211"/>
    </location>
</feature>
<evidence type="ECO:0000313" key="10">
    <source>
        <dbReference type="EMBL" id="OJJ48668.1"/>
    </source>
</evidence>
<evidence type="ECO:0000256" key="6">
    <source>
        <dbReference type="ARBA" id="ARBA00023306"/>
    </source>
</evidence>
<sequence length="538" mass="58525">DVVSQSTILRAELKEWERAFAAANGGKKAGRDDIKKVPEIAAKYKTYAKLKSLESKGKDIELEERPKKRKHSSPTGPEQAEIASTPRKTVKGGGSFTTPSVDRVAKAHPSRLDPYDSPSTLRRLFSPSTHRQEEPSPQPLKTAIGPTPQRDGKALGLFDLLSESGGSTATPSSKRTAAARGRGGGAMQTPSKRRRSTMDPIAEEAEDDDSPVTERTPASSSKKWYLANLFATPTTLRYAAMVEVEDNAATAAQHPGREAEPHAPAAEPSETDTPFFLRRSNSGRYAGMYSAANDGSGMSPIAVRKPPVFVGKGLSALVQGLRDMEEERLDEDWEILKEIEAENAAANEAQVADSQAGVANGPTRVWKKRGQKRTTRRVKMKPVITKPTKLQPGWKDPDDGTPEESSEEEEPPTVPDTQAEQPDEEDDASLHTVSEPELDSDSDDDYTGENKPLARSKSFAEKMSEAISSAVKTTATKGSGLFAKTAKSAAKKEKEKEIESEKKPRPRKVNPEAHANYRSLKIRSRGSKGRGAGRFGRR</sequence>
<keyword evidence="11" id="KW-1185">Reference proteome</keyword>
<evidence type="ECO:0000256" key="2">
    <source>
        <dbReference type="ARBA" id="ARBA00007276"/>
    </source>
</evidence>
<dbReference type="PANTHER" id="PTHR28124">
    <property type="entry name" value="DNA REPLICATION REGULATOR SLD2"/>
    <property type="match status" value="1"/>
</dbReference>
<comment type="subcellular location">
    <subcellularLocation>
        <location evidence="1 8">Nucleus</location>
    </subcellularLocation>
</comment>
<feature type="compositionally biased region" description="Polar residues" evidence="9">
    <location>
        <begin position="466"/>
        <end position="477"/>
    </location>
</feature>
<dbReference type="CDD" id="cd22289">
    <property type="entry name" value="RecQL4_SLD2_NTD"/>
    <property type="match status" value="1"/>
</dbReference>
<feature type="compositionally biased region" description="Basic residues" evidence="9">
    <location>
        <begin position="365"/>
        <end position="380"/>
    </location>
</feature>
<proteinExistence type="inferred from homology"/>
<organism evidence="10 11">
    <name type="scientific">Penicilliopsis zonata CBS 506.65</name>
    <dbReference type="NCBI Taxonomy" id="1073090"/>
    <lineage>
        <taxon>Eukaryota</taxon>
        <taxon>Fungi</taxon>
        <taxon>Dikarya</taxon>
        <taxon>Ascomycota</taxon>
        <taxon>Pezizomycotina</taxon>
        <taxon>Eurotiomycetes</taxon>
        <taxon>Eurotiomycetidae</taxon>
        <taxon>Eurotiales</taxon>
        <taxon>Aspergillaceae</taxon>
        <taxon>Penicilliopsis</taxon>
    </lineage>
</organism>
<keyword evidence="6 8" id="KW-0131">Cell cycle</keyword>
<dbReference type="VEuPathDB" id="FungiDB:ASPZODRAFT_50108"/>
<protein>
    <recommendedName>
        <fullName evidence="3 8">DNA replication regulator SLD2</fullName>
    </recommendedName>
</protein>
<feature type="compositionally biased region" description="Acidic residues" evidence="9">
    <location>
        <begin position="436"/>
        <end position="447"/>
    </location>
</feature>
<dbReference type="FunFam" id="1.10.10.1460:FF:000001">
    <property type="entry name" value="DNA replication regulator Sld2"/>
    <property type="match status" value="1"/>
</dbReference>
<dbReference type="InterPro" id="IPR040203">
    <property type="entry name" value="Sld2"/>
</dbReference>
<evidence type="ECO:0000256" key="8">
    <source>
        <dbReference type="RuleBase" id="RU367067"/>
    </source>
</evidence>
<accession>A0A1L9SN98</accession>
<reference evidence="11" key="1">
    <citation type="journal article" date="2017" name="Genome Biol.">
        <title>Comparative genomics reveals high biological diversity and specific adaptations in the industrially and medically important fungal genus Aspergillus.</title>
        <authorList>
            <person name="de Vries R.P."/>
            <person name="Riley R."/>
            <person name="Wiebenga A."/>
            <person name="Aguilar-Osorio G."/>
            <person name="Amillis S."/>
            <person name="Uchima C.A."/>
            <person name="Anderluh G."/>
            <person name="Asadollahi M."/>
            <person name="Askin M."/>
            <person name="Barry K."/>
            <person name="Battaglia E."/>
            <person name="Bayram O."/>
            <person name="Benocci T."/>
            <person name="Braus-Stromeyer S.A."/>
            <person name="Caldana C."/>
            <person name="Canovas D."/>
            <person name="Cerqueira G.C."/>
            <person name="Chen F."/>
            <person name="Chen W."/>
            <person name="Choi C."/>
            <person name="Clum A."/>
            <person name="Dos Santos R.A."/>
            <person name="Damasio A.R."/>
            <person name="Diallinas G."/>
            <person name="Emri T."/>
            <person name="Fekete E."/>
            <person name="Flipphi M."/>
            <person name="Freyberg S."/>
            <person name="Gallo A."/>
            <person name="Gournas C."/>
            <person name="Habgood R."/>
            <person name="Hainaut M."/>
            <person name="Harispe M.L."/>
            <person name="Henrissat B."/>
            <person name="Hilden K.S."/>
            <person name="Hope R."/>
            <person name="Hossain A."/>
            <person name="Karabika E."/>
            <person name="Karaffa L."/>
            <person name="Karanyi Z."/>
            <person name="Krasevec N."/>
            <person name="Kuo A."/>
            <person name="Kusch H."/>
            <person name="LaButti K."/>
            <person name="Lagendijk E.L."/>
            <person name="Lapidus A."/>
            <person name="Levasseur A."/>
            <person name="Lindquist E."/>
            <person name="Lipzen A."/>
            <person name="Logrieco A.F."/>
            <person name="MacCabe A."/>
            <person name="Maekelae M.R."/>
            <person name="Malavazi I."/>
            <person name="Melin P."/>
            <person name="Meyer V."/>
            <person name="Mielnichuk N."/>
            <person name="Miskei M."/>
            <person name="Molnar A.P."/>
            <person name="Mule G."/>
            <person name="Ngan C.Y."/>
            <person name="Orejas M."/>
            <person name="Orosz E."/>
            <person name="Ouedraogo J.P."/>
            <person name="Overkamp K.M."/>
            <person name="Park H.-S."/>
            <person name="Perrone G."/>
            <person name="Piumi F."/>
            <person name="Punt P.J."/>
            <person name="Ram A.F."/>
            <person name="Ramon A."/>
            <person name="Rauscher S."/>
            <person name="Record E."/>
            <person name="Riano-Pachon D.M."/>
            <person name="Robert V."/>
            <person name="Roehrig J."/>
            <person name="Ruller R."/>
            <person name="Salamov A."/>
            <person name="Salih N.S."/>
            <person name="Samson R.A."/>
            <person name="Sandor E."/>
            <person name="Sanguinetti M."/>
            <person name="Schuetze T."/>
            <person name="Sepcic K."/>
            <person name="Shelest E."/>
            <person name="Sherlock G."/>
            <person name="Sophianopoulou V."/>
            <person name="Squina F.M."/>
            <person name="Sun H."/>
            <person name="Susca A."/>
            <person name="Todd R.B."/>
            <person name="Tsang A."/>
            <person name="Unkles S.E."/>
            <person name="van de Wiele N."/>
            <person name="van Rossen-Uffink D."/>
            <person name="Oliveira J.V."/>
            <person name="Vesth T.C."/>
            <person name="Visser J."/>
            <person name="Yu J.-H."/>
            <person name="Zhou M."/>
            <person name="Andersen M.R."/>
            <person name="Archer D.B."/>
            <person name="Baker S.E."/>
            <person name="Benoit I."/>
            <person name="Brakhage A.A."/>
            <person name="Braus G.H."/>
            <person name="Fischer R."/>
            <person name="Frisvad J.C."/>
            <person name="Goldman G.H."/>
            <person name="Houbraken J."/>
            <person name="Oakley B."/>
            <person name="Pocsi I."/>
            <person name="Scazzocchio C."/>
            <person name="Seiboth B."/>
            <person name="vanKuyk P.A."/>
            <person name="Wortman J."/>
            <person name="Dyer P.S."/>
            <person name="Grigoriev I.V."/>
        </authorList>
    </citation>
    <scope>NUCLEOTIDE SEQUENCE [LARGE SCALE GENOMIC DNA]</scope>
    <source>
        <strain evidence="11">CBS 506.65</strain>
    </source>
</reference>
<evidence type="ECO:0000256" key="9">
    <source>
        <dbReference type="SAM" id="MobiDB-lite"/>
    </source>
</evidence>
<dbReference type="GO" id="GO:0003697">
    <property type="term" value="F:single-stranded DNA binding"/>
    <property type="evidence" value="ECO:0007669"/>
    <property type="project" value="TreeGrafter"/>
</dbReference>
<comment type="similarity">
    <text evidence="2 8">Belongs to the SLD2 family.</text>
</comment>
<dbReference type="Proteomes" id="UP000184188">
    <property type="component" value="Unassembled WGS sequence"/>
</dbReference>
<keyword evidence="4 8" id="KW-0235">DNA replication</keyword>
<evidence type="ECO:0000256" key="1">
    <source>
        <dbReference type="ARBA" id="ARBA00004123"/>
    </source>
</evidence>
<gene>
    <name evidence="10" type="ORF">ASPZODRAFT_50108</name>
</gene>